<evidence type="ECO:0000313" key="2">
    <source>
        <dbReference type="EMBL" id="GGD38274.1"/>
    </source>
</evidence>
<accession>A0A916YCI9</accession>
<comment type="caution">
    <text evidence="2">The sequence shown here is derived from an EMBL/GenBank/DDBJ whole genome shotgun (WGS) entry which is preliminary data.</text>
</comment>
<reference evidence="2" key="1">
    <citation type="journal article" date="2014" name="Int. J. Syst. Evol. Microbiol.">
        <title>Complete genome sequence of Corynebacterium casei LMG S-19264T (=DSM 44701T), isolated from a smear-ripened cheese.</title>
        <authorList>
            <consortium name="US DOE Joint Genome Institute (JGI-PGF)"/>
            <person name="Walter F."/>
            <person name="Albersmeier A."/>
            <person name="Kalinowski J."/>
            <person name="Ruckert C."/>
        </authorList>
    </citation>
    <scope>NUCLEOTIDE SEQUENCE</scope>
    <source>
        <strain evidence="2">CGMCC 1.15493</strain>
    </source>
</reference>
<keyword evidence="3" id="KW-1185">Reference proteome</keyword>
<reference evidence="2" key="2">
    <citation type="submission" date="2020-09" db="EMBL/GenBank/DDBJ databases">
        <authorList>
            <person name="Sun Q."/>
            <person name="Zhou Y."/>
        </authorList>
    </citation>
    <scope>NUCLEOTIDE SEQUENCE</scope>
    <source>
        <strain evidence="2">CGMCC 1.15493</strain>
    </source>
</reference>
<dbReference type="AlphaFoldDB" id="A0A916YCI9"/>
<proteinExistence type="predicted"/>
<feature type="region of interest" description="Disordered" evidence="1">
    <location>
        <begin position="1"/>
        <end position="23"/>
    </location>
</feature>
<name>A0A916YCI9_9HYPH</name>
<sequence>MVSNVHLITASEGPSMRPKLEADSETGRIQIVAPASWLARVEEWRRSQPKIPSRSEAIRVLVDQALGVTG</sequence>
<organism evidence="2 3">
    <name type="scientific">Aureimonas glaciei</name>
    <dbReference type="NCBI Taxonomy" id="1776957"/>
    <lineage>
        <taxon>Bacteria</taxon>
        <taxon>Pseudomonadati</taxon>
        <taxon>Pseudomonadota</taxon>
        <taxon>Alphaproteobacteria</taxon>
        <taxon>Hyphomicrobiales</taxon>
        <taxon>Aurantimonadaceae</taxon>
        <taxon>Aureimonas</taxon>
    </lineage>
</organism>
<dbReference type="EMBL" id="BMJJ01000014">
    <property type="protein sequence ID" value="GGD38274.1"/>
    <property type="molecule type" value="Genomic_DNA"/>
</dbReference>
<evidence type="ECO:0000313" key="3">
    <source>
        <dbReference type="Proteomes" id="UP000613160"/>
    </source>
</evidence>
<dbReference type="Proteomes" id="UP000613160">
    <property type="component" value="Unassembled WGS sequence"/>
</dbReference>
<evidence type="ECO:0000256" key="1">
    <source>
        <dbReference type="SAM" id="MobiDB-lite"/>
    </source>
</evidence>
<gene>
    <name evidence="2" type="ORF">GCM10011335_46250</name>
</gene>
<protein>
    <submittedName>
        <fullName evidence="2">Uncharacterized protein</fullName>
    </submittedName>
</protein>